<dbReference type="Gene3D" id="1.10.287.630">
    <property type="entry name" value="Helix hairpin bin"/>
    <property type="match status" value="1"/>
</dbReference>
<comment type="subcellular location">
    <subcellularLocation>
        <location evidence="2">Membrane</location>
        <topology evidence="2">Multi-pass membrane protein</topology>
    </subcellularLocation>
</comment>
<dbReference type="InterPro" id="IPR050866">
    <property type="entry name" value="CNG_cation_channel"/>
</dbReference>
<protein>
    <submittedName>
        <fullName evidence="13">Cyclic nucleotide-gated cation channel beta-3</fullName>
    </submittedName>
</protein>
<dbReference type="GO" id="GO:0005886">
    <property type="term" value="C:plasma membrane"/>
    <property type="evidence" value="ECO:0007669"/>
    <property type="project" value="TreeGrafter"/>
</dbReference>
<comment type="catalytic activity">
    <reaction evidence="12">
        <text>Cs(+)(in) = Cs(+)(out)</text>
        <dbReference type="Rhea" id="RHEA:78555"/>
        <dbReference type="ChEBI" id="CHEBI:49547"/>
    </reaction>
</comment>
<keyword evidence="9" id="KW-0407">Ion channel</keyword>
<evidence type="ECO:0000256" key="10">
    <source>
        <dbReference type="ARBA" id="ARBA00044635"/>
    </source>
</evidence>
<comment type="catalytic activity">
    <reaction evidence="10">
        <text>Li(+)(in) = Li(+)(out)</text>
        <dbReference type="Rhea" id="RHEA:78551"/>
        <dbReference type="ChEBI" id="CHEBI:49713"/>
    </reaction>
</comment>
<name>A0A5N4CDI6_CAMDR</name>
<evidence type="ECO:0000313" key="14">
    <source>
        <dbReference type="Proteomes" id="UP000299084"/>
    </source>
</evidence>
<dbReference type="GO" id="GO:0044877">
    <property type="term" value="F:protein-containing complex binding"/>
    <property type="evidence" value="ECO:0007669"/>
    <property type="project" value="TreeGrafter"/>
</dbReference>
<organism evidence="13 14">
    <name type="scientific">Camelus dromedarius</name>
    <name type="common">Dromedary</name>
    <name type="synonym">Arabian camel</name>
    <dbReference type="NCBI Taxonomy" id="9838"/>
    <lineage>
        <taxon>Eukaryota</taxon>
        <taxon>Metazoa</taxon>
        <taxon>Chordata</taxon>
        <taxon>Craniata</taxon>
        <taxon>Vertebrata</taxon>
        <taxon>Euteleostomi</taxon>
        <taxon>Mammalia</taxon>
        <taxon>Eutheria</taxon>
        <taxon>Laurasiatheria</taxon>
        <taxon>Artiodactyla</taxon>
        <taxon>Tylopoda</taxon>
        <taxon>Camelidae</taxon>
        <taxon>Camelus</taxon>
    </lineage>
</organism>
<keyword evidence="3" id="KW-0813">Transport</keyword>
<dbReference type="GO" id="GO:0017071">
    <property type="term" value="C:intracellular cyclic nucleotide activated cation channel complex"/>
    <property type="evidence" value="ECO:0007669"/>
    <property type="project" value="TreeGrafter"/>
</dbReference>
<evidence type="ECO:0000256" key="9">
    <source>
        <dbReference type="ARBA" id="ARBA00023303"/>
    </source>
</evidence>
<keyword evidence="14" id="KW-1185">Reference proteome</keyword>
<proteinExistence type="predicted"/>
<dbReference type="AlphaFoldDB" id="A0A5N4CDI6"/>
<dbReference type="Proteomes" id="UP000299084">
    <property type="component" value="Unassembled WGS sequence"/>
</dbReference>
<dbReference type="GO" id="GO:0005222">
    <property type="term" value="F:intracellularly cAMP-activated cation channel activity"/>
    <property type="evidence" value="ECO:0007669"/>
    <property type="project" value="TreeGrafter"/>
</dbReference>
<dbReference type="InterPro" id="IPR018490">
    <property type="entry name" value="cNMP-bd_dom_sf"/>
</dbReference>
<dbReference type="FunFam" id="1.10.287.630:FF:000001">
    <property type="entry name" value="Cyclic nucleotide-gated channel alpha 3"/>
    <property type="match status" value="1"/>
</dbReference>
<accession>A0A5N4CDI6</accession>
<evidence type="ECO:0000256" key="2">
    <source>
        <dbReference type="ARBA" id="ARBA00004141"/>
    </source>
</evidence>
<evidence type="ECO:0000256" key="11">
    <source>
        <dbReference type="ARBA" id="ARBA00044657"/>
    </source>
</evidence>
<keyword evidence="8" id="KW-1071">Ligand-gated ion channel</keyword>
<dbReference type="GO" id="GO:0006816">
    <property type="term" value="P:calcium ion transport"/>
    <property type="evidence" value="ECO:0007669"/>
    <property type="project" value="UniProtKB-ARBA"/>
</dbReference>
<dbReference type="GO" id="GO:0030553">
    <property type="term" value="F:cGMP binding"/>
    <property type="evidence" value="ECO:0007669"/>
    <property type="project" value="TreeGrafter"/>
</dbReference>
<gene>
    <name evidence="13" type="ORF">Cadr_000027224</name>
</gene>
<keyword evidence="7" id="KW-0472">Membrane</keyword>
<keyword evidence="6" id="KW-0406">Ion transport</keyword>
<comment type="catalytic activity">
    <reaction evidence="11">
        <text>Rb(+)(in) = Rb(+)(out)</text>
        <dbReference type="Rhea" id="RHEA:78547"/>
        <dbReference type="ChEBI" id="CHEBI:49847"/>
    </reaction>
</comment>
<evidence type="ECO:0000256" key="7">
    <source>
        <dbReference type="ARBA" id="ARBA00023136"/>
    </source>
</evidence>
<comment type="caution">
    <text evidence="13">The sequence shown here is derived from an EMBL/GenBank/DDBJ whole genome shotgun (WGS) entry which is preliminary data.</text>
</comment>
<evidence type="ECO:0000256" key="5">
    <source>
        <dbReference type="ARBA" id="ARBA00022989"/>
    </source>
</evidence>
<evidence type="ECO:0000256" key="3">
    <source>
        <dbReference type="ARBA" id="ARBA00022448"/>
    </source>
</evidence>
<evidence type="ECO:0000256" key="6">
    <source>
        <dbReference type="ARBA" id="ARBA00023065"/>
    </source>
</evidence>
<dbReference type="PANTHER" id="PTHR45638">
    <property type="entry name" value="CYCLIC NUCLEOTIDE-GATED CATION CHANNEL SUBUNIT A"/>
    <property type="match status" value="1"/>
</dbReference>
<dbReference type="EMBL" id="JWIN03000029">
    <property type="protein sequence ID" value="KAB1256424.1"/>
    <property type="molecule type" value="Genomic_DNA"/>
</dbReference>
<sequence>MNTYSIPKIVQNRVRTWYEYTWDSQRMLDESDLLETLPTTMQLALTVDVNFSIISKVDLFKASAFPVHRRTPHQFLCKHQSSCCI</sequence>
<evidence type="ECO:0000256" key="8">
    <source>
        <dbReference type="ARBA" id="ARBA00023286"/>
    </source>
</evidence>
<evidence type="ECO:0000256" key="1">
    <source>
        <dbReference type="ARBA" id="ARBA00000309"/>
    </source>
</evidence>
<evidence type="ECO:0000313" key="13">
    <source>
        <dbReference type="EMBL" id="KAB1256424.1"/>
    </source>
</evidence>
<evidence type="ECO:0000256" key="12">
    <source>
        <dbReference type="ARBA" id="ARBA00044691"/>
    </source>
</evidence>
<keyword evidence="5" id="KW-1133">Transmembrane helix</keyword>
<dbReference type="SUPFAM" id="SSF51206">
    <property type="entry name" value="cAMP-binding domain-like"/>
    <property type="match status" value="1"/>
</dbReference>
<keyword evidence="4" id="KW-0812">Transmembrane</keyword>
<comment type="catalytic activity">
    <reaction evidence="1">
        <text>NH4(+)(in) = NH4(+)(out)</text>
        <dbReference type="Rhea" id="RHEA:28747"/>
        <dbReference type="ChEBI" id="CHEBI:28938"/>
    </reaction>
</comment>
<evidence type="ECO:0000256" key="4">
    <source>
        <dbReference type="ARBA" id="ARBA00022692"/>
    </source>
</evidence>
<dbReference type="PANTHER" id="PTHR45638:SF8">
    <property type="entry name" value="CYCLIC NUCLEOTIDE-GATED CATION CHANNEL BETA-3"/>
    <property type="match status" value="1"/>
</dbReference>
<dbReference type="GO" id="GO:0005223">
    <property type="term" value="F:intracellularly cGMP-activated cation channel activity"/>
    <property type="evidence" value="ECO:0007669"/>
    <property type="project" value="TreeGrafter"/>
</dbReference>
<dbReference type="GO" id="GO:0001750">
    <property type="term" value="C:photoreceptor outer segment"/>
    <property type="evidence" value="ECO:0007669"/>
    <property type="project" value="TreeGrafter"/>
</dbReference>
<reference evidence="13 14" key="1">
    <citation type="journal article" date="2019" name="Mol. Ecol. Resour.">
        <title>Improving Illumina assemblies with Hi-C and long reads: an example with the North African dromedary.</title>
        <authorList>
            <person name="Elbers J.P."/>
            <person name="Rogers M.F."/>
            <person name="Perelman P.L."/>
            <person name="Proskuryakova A.A."/>
            <person name="Serdyukova N.A."/>
            <person name="Johnson W.E."/>
            <person name="Horin P."/>
            <person name="Corander J."/>
            <person name="Murphy D."/>
            <person name="Burger P.A."/>
        </authorList>
    </citation>
    <scope>NUCLEOTIDE SEQUENCE [LARGE SCALE GENOMIC DNA]</scope>
    <source>
        <strain evidence="13">Drom800</strain>
        <tissue evidence="13">Blood</tissue>
    </source>
</reference>